<sequence length="122" mass="13694">VSNDTGVSGRTVAMFKAECRSGQPASPKRRPRNVTVLSTWTVKRDDFTLNAIRLKVHRKYSEKKIPTFNKDDELPNVSKTTLWRLLKDIGFTANQTCTVRITSHGDFGGVPEFLDVAYSGTF</sequence>
<dbReference type="EMBL" id="JABSTQ010010422">
    <property type="protein sequence ID" value="KAG0421087.1"/>
    <property type="molecule type" value="Genomic_DNA"/>
</dbReference>
<gene>
    <name evidence="1" type="ORF">HPB47_003014</name>
</gene>
<accession>A0AC60PKR3</accession>
<keyword evidence="2" id="KW-1185">Reference proteome</keyword>
<reference evidence="1 2" key="1">
    <citation type="journal article" date="2020" name="Cell">
        <title>Large-Scale Comparative Analyses of Tick Genomes Elucidate Their Genetic Diversity and Vector Capacities.</title>
        <authorList>
            <consortium name="Tick Genome and Microbiome Consortium (TIGMIC)"/>
            <person name="Jia N."/>
            <person name="Wang J."/>
            <person name="Shi W."/>
            <person name="Du L."/>
            <person name="Sun Y."/>
            <person name="Zhan W."/>
            <person name="Jiang J.F."/>
            <person name="Wang Q."/>
            <person name="Zhang B."/>
            <person name="Ji P."/>
            <person name="Bell-Sakyi L."/>
            <person name="Cui X.M."/>
            <person name="Yuan T.T."/>
            <person name="Jiang B.G."/>
            <person name="Yang W.F."/>
            <person name="Lam T.T."/>
            <person name="Chang Q.C."/>
            <person name="Ding S.J."/>
            <person name="Wang X.J."/>
            <person name="Zhu J.G."/>
            <person name="Ruan X.D."/>
            <person name="Zhao L."/>
            <person name="Wei J.T."/>
            <person name="Ye R.Z."/>
            <person name="Que T.C."/>
            <person name="Du C.H."/>
            <person name="Zhou Y.H."/>
            <person name="Cheng J.X."/>
            <person name="Dai P.F."/>
            <person name="Guo W.B."/>
            <person name="Han X.H."/>
            <person name="Huang E.J."/>
            <person name="Li L.F."/>
            <person name="Wei W."/>
            <person name="Gao Y.C."/>
            <person name="Liu J.Z."/>
            <person name="Shao H.Z."/>
            <person name="Wang X."/>
            <person name="Wang C.C."/>
            <person name="Yang T.C."/>
            <person name="Huo Q.B."/>
            <person name="Li W."/>
            <person name="Chen H.Y."/>
            <person name="Chen S.E."/>
            <person name="Zhou L.G."/>
            <person name="Ni X.B."/>
            <person name="Tian J.H."/>
            <person name="Sheng Y."/>
            <person name="Liu T."/>
            <person name="Pan Y.S."/>
            <person name="Xia L.Y."/>
            <person name="Li J."/>
            <person name="Zhao F."/>
            <person name="Cao W.C."/>
        </authorList>
    </citation>
    <scope>NUCLEOTIDE SEQUENCE [LARGE SCALE GENOMIC DNA]</scope>
    <source>
        <strain evidence="1">Iper-2018</strain>
    </source>
</reference>
<evidence type="ECO:0000313" key="2">
    <source>
        <dbReference type="Proteomes" id="UP000805193"/>
    </source>
</evidence>
<evidence type="ECO:0000313" key="1">
    <source>
        <dbReference type="EMBL" id="KAG0421087.1"/>
    </source>
</evidence>
<proteinExistence type="predicted"/>
<name>A0AC60PKR3_IXOPE</name>
<protein>
    <submittedName>
        <fullName evidence="1">Uncharacterized protein</fullName>
    </submittedName>
</protein>
<feature type="non-terminal residue" evidence="1">
    <location>
        <position position="122"/>
    </location>
</feature>
<comment type="caution">
    <text evidence="1">The sequence shown here is derived from an EMBL/GenBank/DDBJ whole genome shotgun (WGS) entry which is preliminary data.</text>
</comment>
<dbReference type="Proteomes" id="UP000805193">
    <property type="component" value="Unassembled WGS sequence"/>
</dbReference>
<feature type="non-terminal residue" evidence="1">
    <location>
        <position position="1"/>
    </location>
</feature>
<organism evidence="1 2">
    <name type="scientific">Ixodes persulcatus</name>
    <name type="common">Taiga tick</name>
    <dbReference type="NCBI Taxonomy" id="34615"/>
    <lineage>
        <taxon>Eukaryota</taxon>
        <taxon>Metazoa</taxon>
        <taxon>Ecdysozoa</taxon>
        <taxon>Arthropoda</taxon>
        <taxon>Chelicerata</taxon>
        <taxon>Arachnida</taxon>
        <taxon>Acari</taxon>
        <taxon>Parasitiformes</taxon>
        <taxon>Ixodida</taxon>
        <taxon>Ixodoidea</taxon>
        <taxon>Ixodidae</taxon>
        <taxon>Ixodinae</taxon>
        <taxon>Ixodes</taxon>
    </lineage>
</organism>